<dbReference type="EMBL" id="JABVXQ010000004">
    <property type="protein sequence ID" value="KAF6116961.1"/>
    <property type="molecule type" value="Genomic_DNA"/>
</dbReference>
<proteinExistence type="predicted"/>
<evidence type="ECO:0000313" key="2">
    <source>
        <dbReference type="EMBL" id="KAF6116961.1"/>
    </source>
</evidence>
<dbReference type="AlphaFoldDB" id="A0A834EHE1"/>
<gene>
    <name evidence="2" type="ORF">HJG60_020226</name>
</gene>
<name>A0A834EHE1_9CHIR</name>
<sequence>MSTGLFLEQLSPGWPPLRLEDFLGHTLLTNDVSCCEPGSSSWQFQAASSEVFHASAAQDFLPTFRNDPDLHFDAEQSGQGHTPGWAP</sequence>
<dbReference type="Proteomes" id="UP000664940">
    <property type="component" value="Unassembled WGS sequence"/>
</dbReference>
<evidence type="ECO:0000256" key="1">
    <source>
        <dbReference type="SAM" id="MobiDB-lite"/>
    </source>
</evidence>
<feature type="region of interest" description="Disordered" evidence="1">
    <location>
        <begin position="66"/>
        <end position="87"/>
    </location>
</feature>
<reference evidence="2 3" key="1">
    <citation type="journal article" date="2020" name="Nature">
        <title>Six reference-quality genomes reveal evolution of bat adaptations.</title>
        <authorList>
            <person name="Jebb D."/>
            <person name="Huang Z."/>
            <person name="Pippel M."/>
            <person name="Hughes G.M."/>
            <person name="Lavrichenko K."/>
            <person name="Devanna P."/>
            <person name="Winkler S."/>
            <person name="Jermiin L.S."/>
            <person name="Skirmuntt E.C."/>
            <person name="Katzourakis A."/>
            <person name="Burkitt-Gray L."/>
            <person name="Ray D.A."/>
            <person name="Sullivan K.A.M."/>
            <person name="Roscito J.G."/>
            <person name="Kirilenko B.M."/>
            <person name="Davalos L.M."/>
            <person name="Corthals A.P."/>
            <person name="Power M.L."/>
            <person name="Jones G."/>
            <person name="Ransome R.D."/>
            <person name="Dechmann D.K.N."/>
            <person name="Locatelli A.G."/>
            <person name="Puechmaille S.J."/>
            <person name="Fedrigo O."/>
            <person name="Jarvis E.D."/>
            <person name="Hiller M."/>
            <person name="Vernes S.C."/>
            <person name="Myers E.W."/>
            <person name="Teeling E.C."/>
        </authorList>
    </citation>
    <scope>NUCLEOTIDE SEQUENCE [LARGE SCALE GENOMIC DNA]</scope>
    <source>
        <strain evidence="2">Bat1K_MPI-CBG_1</strain>
    </source>
</reference>
<organism evidence="2 3">
    <name type="scientific">Phyllostomus discolor</name>
    <name type="common">pale spear-nosed bat</name>
    <dbReference type="NCBI Taxonomy" id="89673"/>
    <lineage>
        <taxon>Eukaryota</taxon>
        <taxon>Metazoa</taxon>
        <taxon>Chordata</taxon>
        <taxon>Craniata</taxon>
        <taxon>Vertebrata</taxon>
        <taxon>Euteleostomi</taxon>
        <taxon>Mammalia</taxon>
        <taxon>Eutheria</taxon>
        <taxon>Laurasiatheria</taxon>
        <taxon>Chiroptera</taxon>
        <taxon>Yangochiroptera</taxon>
        <taxon>Phyllostomidae</taxon>
        <taxon>Phyllostominae</taxon>
        <taxon>Phyllostomus</taxon>
    </lineage>
</organism>
<evidence type="ECO:0000313" key="3">
    <source>
        <dbReference type="Proteomes" id="UP000664940"/>
    </source>
</evidence>
<protein>
    <submittedName>
        <fullName evidence="2">von Willebrand factor A domain containing 7</fullName>
    </submittedName>
</protein>
<accession>A0A834EHE1</accession>
<comment type="caution">
    <text evidence="2">The sequence shown here is derived from an EMBL/GenBank/DDBJ whole genome shotgun (WGS) entry which is preliminary data.</text>
</comment>